<dbReference type="GO" id="GO:0015098">
    <property type="term" value="F:molybdate ion transmembrane transporter activity"/>
    <property type="evidence" value="ECO:0007669"/>
    <property type="project" value="InterPro"/>
</dbReference>
<evidence type="ECO:0008006" key="6">
    <source>
        <dbReference type="Google" id="ProtNLM"/>
    </source>
</evidence>
<feature type="transmembrane region" description="Helical" evidence="3">
    <location>
        <begin position="663"/>
        <end position="682"/>
    </location>
</feature>
<proteinExistence type="predicted"/>
<dbReference type="PRINTS" id="PR00080">
    <property type="entry name" value="SDRFAMILY"/>
</dbReference>
<sequence length="801" mass="85561">MAFARRLAILPGGLGGLGSCIGKKLHQQGARLAILYAPFEAARRDQLLEAGYGGDSKVNEIHTYECDITSPDSVQSAFSSLHEDLVSPESSSGAERAFPSILINAAGYVSLSDMESTPPEETMKHLSTNVFGPMLCSQAFANMYFAASQTATSSPSPLPPGRIVSISSQAAHAALHQHGAYCASKAGLNGLTRSMASEWAGRGITANTVSPTVAWTDLGRKAWGEESVREAFLKTIPVGKFALPEEIADAVVFLCQDSSGMINGADIRVDVQAHAESHLSGPNLWIFDFDPASDSRKDSCSVTSPSHSPVQPIVKQLHPHRVSRQSRPRPPRTAGDLDKLAPPTLLQLSPQNSTFTSPSNISRDRPEITLREISAHNLRTFQRNYVSEISGSLGDLGTFLPIAIALAVNGTVSLASTLIFSGVYNILTGLFFGIPLPVQPMKAIAAVAIARNFSSGSIAAAGIFVGSCILIFSVTGLLRWFANVIPIPVIKGIQVGAGLSLIISACTSMLRPLGWIGPSWADNRIWAILAFLALIVTSIYRKIPYALVLFAIGLVFAIIRTALAAHLPGFSIWHPWLVVPTPHQWWVGAVDAGIGQIPLTTLNSIVAVVHLANDLLPNVRTPSITHIGLSVAGMNILGCWFGAMPVCHGSGGLAAQYRFGARSGASVVFLGILKLIIGLLFGETLVDLLKRFPAAFLGVMVIAAGLELVSVGESLNTSGARDLGRTAGVLGAAEQQLGSVCSEEERKRRWTVMMVTVGLLIGFKNDAIGFIAGMLCNWAYDIPKWWEQARSRWSQGRLRLR</sequence>
<dbReference type="PANTHER" id="PTHR31970:SF9">
    <property type="entry name" value="MOLYBDATE TRANSPORTER 2"/>
    <property type="match status" value="1"/>
</dbReference>
<feature type="region of interest" description="Disordered" evidence="2">
    <location>
        <begin position="317"/>
        <end position="362"/>
    </location>
</feature>
<dbReference type="InterPro" id="IPR020904">
    <property type="entry name" value="Sc_DH/Rdtase_CS"/>
</dbReference>
<feature type="transmembrane region" description="Helical" evidence="3">
    <location>
        <begin position="585"/>
        <end position="612"/>
    </location>
</feature>
<keyword evidence="3" id="KW-1133">Transmembrane helix</keyword>
<feature type="transmembrane region" description="Helical" evidence="3">
    <location>
        <begin position="458"/>
        <end position="481"/>
    </location>
</feature>
<dbReference type="Gene3D" id="3.40.50.720">
    <property type="entry name" value="NAD(P)-binding Rossmann-like Domain"/>
    <property type="match status" value="1"/>
</dbReference>
<feature type="transmembrane region" description="Helical" evidence="3">
    <location>
        <begin position="624"/>
        <end position="643"/>
    </location>
</feature>
<gene>
    <name evidence="4" type="ORF">PEBR_33582</name>
</gene>
<reference evidence="5" key="1">
    <citation type="submission" date="2015-09" db="EMBL/GenBank/DDBJ databases">
        <authorList>
            <person name="Fill T.P."/>
            <person name="Baretta J.F."/>
            <person name="de Almeida L.G."/>
            <person name="Rocha M."/>
            <person name="de Souza D.H."/>
            <person name="Malavazi I."/>
            <person name="Cerdeira L.T."/>
            <person name="Hong H."/>
            <person name="Samborskyy M."/>
            <person name="de Vasconcelos A.T."/>
            <person name="Leadlay P."/>
            <person name="Rodrigues-Filho E."/>
        </authorList>
    </citation>
    <scope>NUCLEOTIDE SEQUENCE [LARGE SCALE GENOMIC DNA]</scope>
    <source>
        <strain evidence="5">LaBioMMi 136</strain>
    </source>
</reference>
<organism evidence="4 5">
    <name type="scientific">Penicillium brasilianum</name>
    <dbReference type="NCBI Taxonomy" id="104259"/>
    <lineage>
        <taxon>Eukaryota</taxon>
        <taxon>Fungi</taxon>
        <taxon>Dikarya</taxon>
        <taxon>Ascomycota</taxon>
        <taxon>Pezizomycotina</taxon>
        <taxon>Eurotiomycetes</taxon>
        <taxon>Eurotiomycetidae</taxon>
        <taxon>Eurotiales</taxon>
        <taxon>Aspergillaceae</taxon>
        <taxon>Penicillium</taxon>
    </lineage>
</organism>
<evidence type="ECO:0000256" key="1">
    <source>
        <dbReference type="ARBA" id="ARBA00022857"/>
    </source>
</evidence>
<dbReference type="Proteomes" id="UP000190744">
    <property type="component" value="Unassembled WGS sequence"/>
</dbReference>
<dbReference type="Pfam" id="PF13561">
    <property type="entry name" value="adh_short_C2"/>
    <property type="match status" value="1"/>
</dbReference>
<feature type="transmembrane region" description="Helical" evidence="3">
    <location>
        <begin position="493"/>
        <end position="511"/>
    </location>
</feature>
<dbReference type="InterPro" id="IPR036291">
    <property type="entry name" value="NAD(P)-bd_dom_sf"/>
</dbReference>
<dbReference type="PROSITE" id="PS51257">
    <property type="entry name" value="PROKAR_LIPOPROTEIN"/>
    <property type="match status" value="1"/>
</dbReference>
<accession>A0A1S9RED6</accession>
<dbReference type="Pfam" id="PF16983">
    <property type="entry name" value="MFS_MOT1"/>
    <property type="match status" value="2"/>
</dbReference>
<feature type="transmembrane region" description="Helical" evidence="3">
    <location>
        <begin position="523"/>
        <end position="540"/>
    </location>
</feature>
<evidence type="ECO:0000313" key="4">
    <source>
        <dbReference type="EMBL" id="OOQ83721.1"/>
    </source>
</evidence>
<dbReference type="SUPFAM" id="SSF51735">
    <property type="entry name" value="NAD(P)-binding Rossmann-fold domains"/>
    <property type="match status" value="1"/>
</dbReference>
<comment type="caution">
    <text evidence="4">The sequence shown here is derived from an EMBL/GenBank/DDBJ whole genome shotgun (WGS) entry which is preliminary data.</text>
</comment>
<feature type="compositionally biased region" description="Basic residues" evidence="2">
    <location>
        <begin position="317"/>
        <end position="330"/>
    </location>
</feature>
<protein>
    <recommendedName>
        <fullName evidence="6">Sulfate transporter</fullName>
    </recommendedName>
</protein>
<feature type="compositionally biased region" description="Polar residues" evidence="2">
    <location>
        <begin position="346"/>
        <end position="361"/>
    </location>
</feature>
<keyword evidence="1" id="KW-0521">NADP</keyword>
<evidence type="ECO:0000313" key="5">
    <source>
        <dbReference type="Proteomes" id="UP000190744"/>
    </source>
</evidence>
<dbReference type="InterPro" id="IPR002347">
    <property type="entry name" value="SDR_fam"/>
</dbReference>
<dbReference type="PANTHER" id="PTHR31970">
    <property type="match status" value="1"/>
</dbReference>
<keyword evidence="3" id="KW-0472">Membrane</keyword>
<feature type="transmembrane region" description="Helical" evidence="3">
    <location>
        <begin position="547"/>
        <end position="565"/>
    </location>
</feature>
<dbReference type="InterPro" id="IPR031563">
    <property type="entry name" value="MOT1/MOT2"/>
</dbReference>
<dbReference type="EMBL" id="LJBN01000193">
    <property type="protein sequence ID" value="OOQ83721.1"/>
    <property type="molecule type" value="Genomic_DNA"/>
</dbReference>
<dbReference type="AlphaFoldDB" id="A0A1S9RED6"/>
<dbReference type="PROSITE" id="PS00061">
    <property type="entry name" value="ADH_SHORT"/>
    <property type="match status" value="1"/>
</dbReference>
<evidence type="ECO:0000256" key="3">
    <source>
        <dbReference type="SAM" id="Phobius"/>
    </source>
</evidence>
<keyword evidence="3" id="KW-0812">Transmembrane</keyword>
<dbReference type="PRINTS" id="PR00081">
    <property type="entry name" value="GDHRDH"/>
</dbReference>
<evidence type="ECO:0000256" key="2">
    <source>
        <dbReference type="SAM" id="MobiDB-lite"/>
    </source>
</evidence>
<name>A0A1S9RED6_PENBI</name>
<dbReference type="CDD" id="cd05233">
    <property type="entry name" value="SDR_c"/>
    <property type="match status" value="1"/>
</dbReference>
<feature type="transmembrane region" description="Helical" evidence="3">
    <location>
        <begin position="415"/>
        <end position="438"/>
    </location>
</feature>